<keyword evidence="1" id="KW-0812">Transmembrane</keyword>
<dbReference type="Proteomes" id="UP000321659">
    <property type="component" value="Unassembled WGS sequence"/>
</dbReference>
<keyword evidence="1" id="KW-0472">Membrane</keyword>
<evidence type="ECO:0000313" key="3">
    <source>
        <dbReference type="Proteomes" id="UP000321659"/>
    </source>
</evidence>
<feature type="transmembrane region" description="Helical" evidence="1">
    <location>
        <begin position="56"/>
        <end position="77"/>
    </location>
</feature>
<reference evidence="2 3" key="1">
    <citation type="submission" date="2019-04" db="EMBL/GenBank/DDBJ databases">
        <title>In vitro growth and metabolic characteristics of meat-borne Lactobacillus algidus strains.</title>
        <authorList>
            <person name="Sade E."/>
            <person name="Per J."/>
            <person name="Tytti H."/>
            <person name="Johanna B.K."/>
        </authorList>
    </citation>
    <scope>NUCLEOTIDE SEQUENCE [LARGE SCALE GENOMIC DNA]</scope>
    <source>
        <strain evidence="2 3">LTS37-1</strain>
    </source>
</reference>
<evidence type="ECO:0000256" key="1">
    <source>
        <dbReference type="SAM" id="Phobius"/>
    </source>
</evidence>
<comment type="caution">
    <text evidence="2">The sequence shown here is derived from an EMBL/GenBank/DDBJ whole genome shotgun (WGS) entry which is preliminary data.</text>
</comment>
<dbReference type="AlphaFoldDB" id="A0A5C6MF39"/>
<dbReference type="EMBL" id="SRRQ01000002">
    <property type="protein sequence ID" value="TWW11554.1"/>
    <property type="molecule type" value="Genomic_DNA"/>
</dbReference>
<evidence type="ECO:0000313" key="2">
    <source>
        <dbReference type="EMBL" id="TWW11554.1"/>
    </source>
</evidence>
<protein>
    <submittedName>
        <fullName evidence="2">Uncharacterized protein</fullName>
    </submittedName>
</protein>
<gene>
    <name evidence="2" type="ORF">LABALGLTS371_03240</name>
</gene>
<proteinExistence type="predicted"/>
<keyword evidence="1" id="KW-1133">Transmembrane helix</keyword>
<sequence>MIAIILGIILLVFPLKNVPSMIKNKKTNNRYFVDDPRILVAKNSNMGSNLNMKNKYAFLFSILLSVVLIISGIYFIVG</sequence>
<name>A0A5C6MF39_9LACO</name>
<organism evidence="2 3">
    <name type="scientific">Dellaglioa algida</name>
    <dbReference type="NCBI Taxonomy" id="105612"/>
    <lineage>
        <taxon>Bacteria</taxon>
        <taxon>Bacillati</taxon>
        <taxon>Bacillota</taxon>
        <taxon>Bacilli</taxon>
        <taxon>Lactobacillales</taxon>
        <taxon>Lactobacillaceae</taxon>
        <taxon>Dellaglioa</taxon>
    </lineage>
</organism>
<accession>A0A5C6MF39</accession>